<feature type="compositionally biased region" description="Basic and acidic residues" evidence="1">
    <location>
        <begin position="189"/>
        <end position="207"/>
    </location>
</feature>
<organism evidence="2 3">
    <name type="scientific">Loigolactobacillus bifermentans DSM 20003</name>
    <dbReference type="NCBI Taxonomy" id="1423726"/>
    <lineage>
        <taxon>Bacteria</taxon>
        <taxon>Bacillati</taxon>
        <taxon>Bacillota</taxon>
        <taxon>Bacilli</taxon>
        <taxon>Lactobacillales</taxon>
        <taxon>Lactobacillaceae</taxon>
        <taxon>Loigolactobacillus</taxon>
    </lineage>
</organism>
<dbReference type="PATRIC" id="fig|1423726.3.peg.625"/>
<evidence type="ECO:0000256" key="1">
    <source>
        <dbReference type="SAM" id="MobiDB-lite"/>
    </source>
</evidence>
<keyword evidence="3" id="KW-1185">Reference proteome</keyword>
<evidence type="ECO:0000313" key="3">
    <source>
        <dbReference type="Proteomes" id="UP000051461"/>
    </source>
</evidence>
<dbReference type="STRING" id="1423726.FC07_GL000607"/>
<sequence length="213" mass="24277">MVAATMDLPIDQNLGYMWIVPYGSNATPQMGYKGYIQLALRSGQYKALNAEVVYEGELKSWNRFTEEIELNPEGKRSDEVVGYFGYFRLVNGFEKKVYWTTDEINEHRQKFSKMSSGHNPSGVWKSNFDAMAKKTVIRNMLSKWGILSVQMQNAITKDEMPQTFDEDGNPMTDYEAAKEVQATEGNEEPTPKDTSDKPKGTSPEDKFLQNNLK</sequence>
<dbReference type="Proteomes" id="UP000051461">
    <property type="component" value="Unassembled WGS sequence"/>
</dbReference>
<name>A0A0R1GJZ8_9LACO</name>
<dbReference type="NCBIfam" id="TIGR00616">
    <property type="entry name" value="rect"/>
    <property type="match status" value="1"/>
</dbReference>
<evidence type="ECO:0000313" key="2">
    <source>
        <dbReference type="EMBL" id="KRK34398.1"/>
    </source>
</evidence>
<comment type="caution">
    <text evidence="2">The sequence shown here is derived from an EMBL/GenBank/DDBJ whole genome shotgun (WGS) entry which is preliminary data.</text>
</comment>
<dbReference type="GO" id="GO:0006259">
    <property type="term" value="P:DNA metabolic process"/>
    <property type="evidence" value="ECO:0007669"/>
    <property type="project" value="InterPro"/>
</dbReference>
<dbReference type="EMBL" id="AZDA01000092">
    <property type="protein sequence ID" value="KRK34398.1"/>
    <property type="molecule type" value="Genomic_DNA"/>
</dbReference>
<gene>
    <name evidence="2" type="ORF">FC07_GL000607</name>
</gene>
<accession>A0A0R1GJZ8</accession>
<dbReference type="GO" id="GO:0003677">
    <property type="term" value="F:DNA binding"/>
    <property type="evidence" value="ECO:0007669"/>
    <property type="project" value="InterPro"/>
</dbReference>
<proteinExistence type="predicted"/>
<reference evidence="2 3" key="1">
    <citation type="journal article" date="2015" name="Genome Announc.">
        <title>Expanding the biotechnology potential of lactobacilli through comparative genomics of 213 strains and associated genera.</title>
        <authorList>
            <person name="Sun Z."/>
            <person name="Harris H.M."/>
            <person name="McCann A."/>
            <person name="Guo C."/>
            <person name="Argimon S."/>
            <person name="Zhang W."/>
            <person name="Yang X."/>
            <person name="Jeffery I.B."/>
            <person name="Cooney J.C."/>
            <person name="Kagawa T.F."/>
            <person name="Liu W."/>
            <person name="Song Y."/>
            <person name="Salvetti E."/>
            <person name="Wrobel A."/>
            <person name="Rasinkangas P."/>
            <person name="Parkhill J."/>
            <person name="Rea M.C."/>
            <person name="O'Sullivan O."/>
            <person name="Ritari J."/>
            <person name="Douillard F.P."/>
            <person name="Paul Ross R."/>
            <person name="Yang R."/>
            <person name="Briner A.E."/>
            <person name="Felis G.E."/>
            <person name="de Vos W.M."/>
            <person name="Barrangou R."/>
            <person name="Klaenhammer T.R."/>
            <person name="Caufield P.W."/>
            <person name="Cui Y."/>
            <person name="Zhang H."/>
            <person name="O'Toole P.W."/>
        </authorList>
    </citation>
    <scope>NUCLEOTIDE SEQUENCE [LARGE SCALE GENOMIC DNA]</scope>
    <source>
        <strain evidence="2 3">DSM 20003</strain>
    </source>
</reference>
<dbReference type="InterPro" id="IPR004590">
    <property type="entry name" value="ssDNA_annealing_RecT"/>
</dbReference>
<protein>
    <submittedName>
        <fullName evidence="2">Recombinase</fullName>
    </submittedName>
</protein>
<dbReference type="Pfam" id="PF03837">
    <property type="entry name" value="RecT"/>
    <property type="match status" value="1"/>
</dbReference>
<dbReference type="InterPro" id="IPR018330">
    <property type="entry name" value="RecT_fam"/>
</dbReference>
<dbReference type="AlphaFoldDB" id="A0A0R1GJZ8"/>
<feature type="region of interest" description="Disordered" evidence="1">
    <location>
        <begin position="161"/>
        <end position="213"/>
    </location>
</feature>